<evidence type="ECO:0000256" key="7">
    <source>
        <dbReference type="ARBA" id="ARBA00023214"/>
    </source>
</evidence>
<feature type="transmembrane region" description="Helical" evidence="9">
    <location>
        <begin position="761"/>
        <end position="784"/>
    </location>
</feature>
<dbReference type="PANTHER" id="PTHR45711">
    <property type="entry name" value="CHLORIDE CHANNEL PROTEIN"/>
    <property type="match status" value="1"/>
</dbReference>
<sequence length="1063" mass="117983">MTSQPDNGYPSNQYGSLSGSPHDDPPVRPRHQRNNSSSVSFLEISSSLGSDKLKKRQSDERTGLTASSSADTRTISKHGSLLPYSYSNPTIDELEPSTADDLNRHLNAVPPNHRLSRGRLMGTLKMTDWMSIHSPSTPATPNPGHSRRPSYFSGDSGNTETERRSRPRRWKREYDEEFREELIKQSGNGIRVWYESYCTIDWLHELIKESIRRKKLAQLTGWLGSLSRTWDKSQAWVLVTLVGICTAFVADQIVSAEMWIFELKEGYCATGWRTPKRFCCDSPASYTRSSTLGSMGQFISSIFDRSNLFPFLSPASPDFSQSATIEPFSFNVTRRDYRSPAFKSGSFISQWSNKSPSLLESPGESCPDWHLWADLLPSDLTQSIWIEYLIYIFFSLTFAGLSSLLTVYLSRSTQTHTSNFAESDHKDNLSTINENSFDDINHVPNTARSSYFASFSPHRKSSNTQSKSTQVPPKISYFAAGSGIPEVKCILSGFVIRGYLGLSTMLTKAVGLSLSVGSGLTLGKEGPLVHIACCIGNIFTRLFPKFDRNEGKRREMLSAACAAGVSVAFGAPLGGVLFSLEEVSYFFPPRVMWRSCWCAIVAAATLRVLDPFKTGKTVLFEVTYDQQWHFIELSGFILLGLIAGVLGAWLAKFNVWWTKTFRKLPCIDHHPVLEVLLVAFVTCLLAFSNRFMKLAGTELVYEMLAECELLESSDPAKSSISGACISDPKDTTQLLLNIGMAVVLKFFITAVTFGIKCPAGIFVPSLCIGAMLGRMLGYGVEYAYHYHPDLSVFQICDPSRPFGQACIVPGVWAMVGAAAMLAGVTRTTLSLAVIVVEITGSLVYILPITLSVIIAKTVADNIEHRSIYDLVMDLSELPYLDAKSEYLHYAKPEDIMDHNAEVIVLNAELRASDLRQSIKNMLDAPQLGSGFPLIETSESGDRRISGYVGLVELEHCLSTIEGDPVCTFDGADPDAFHYGSDPNGGSSSSSELTVDFGYLVDHAPVTVSIKTPMELVHEIFVRLGVRYLVVQNQDGNYLGIIDKNRWLRYLNWNERHDSKHKTE</sequence>
<evidence type="ECO:0000259" key="11">
    <source>
        <dbReference type="PROSITE" id="PS51371"/>
    </source>
</evidence>
<evidence type="ECO:0000256" key="5">
    <source>
        <dbReference type="ARBA" id="ARBA00023065"/>
    </source>
</evidence>
<dbReference type="PRINTS" id="PR00762">
    <property type="entry name" value="CLCHANNEL"/>
</dbReference>
<dbReference type="AlphaFoldDB" id="A0A0L0W4Z5"/>
<evidence type="ECO:0000313" key="12">
    <source>
        <dbReference type="EMBL" id="KNF06593.1"/>
    </source>
</evidence>
<dbReference type="GO" id="GO:0005794">
    <property type="term" value="C:Golgi apparatus"/>
    <property type="evidence" value="ECO:0007669"/>
    <property type="project" value="TreeGrafter"/>
</dbReference>
<dbReference type="InterPro" id="IPR014743">
    <property type="entry name" value="Cl-channel_core"/>
</dbReference>
<feature type="transmembrane region" description="Helical" evidence="9">
    <location>
        <begin position="630"/>
        <end position="651"/>
    </location>
</feature>
<organism evidence="12 13">
    <name type="scientific">Puccinia striiformis f. sp. tritici PST-78</name>
    <dbReference type="NCBI Taxonomy" id="1165861"/>
    <lineage>
        <taxon>Eukaryota</taxon>
        <taxon>Fungi</taxon>
        <taxon>Dikarya</taxon>
        <taxon>Basidiomycota</taxon>
        <taxon>Pucciniomycotina</taxon>
        <taxon>Pucciniomycetes</taxon>
        <taxon>Pucciniales</taxon>
        <taxon>Pucciniaceae</taxon>
        <taxon>Puccinia</taxon>
    </lineage>
</organism>
<keyword evidence="6 9" id="KW-0472">Membrane</keyword>
<dbReference type="Proteomes" id="UP000054564">
    <property type="component" value="Unassembled WGS sequence"/>
</dbReference>
<protein>
    <recommendedName>
        <fullName evidence="9">Chloride channel protein</fullName>
    </recommendedName>
</protein>
<dbReference type="Gene3D" id="1.10.3080.10">
    <property type="entry name" value="Clc chloride channel"/>
    <property type="match status" value="1"/>
</dbReference>
<dbReference type="SUPFAM" id="SSF81340">
    <property type="entry name" value="Clc chloride channel"/>
    <property type="match status" value="1"/>
</dbReference>
<dbReference type="InterPro" id="IPR000644">
    <property type="entry name" value="CBS_dom"/>
</dbReference>
<gene>
    <name evidence="12" type="ORF">PSTG_00467</name>
</gene>
<feature type="transmembrane region" description="Helical" evidence="9">
    <location>
        <begin position="556"/>
        <end position="579"/>
    </location>
</feature>
<comment type="similarity">
    <text evidence="9">Belongs to the chloride channel (TC 2.A.49) family.</text>
</comment>
<evidence type="ECO:0000256" key="1">
    <source>
        <dbReference type="ARBA" id="ARBA00004141"/>
    </source>
</evidence>
<dbReference type="Pfam" id="PF00654">
    <property type="entry name" value="Voltage_CLC"/>
    <property type="match status" value="1"/>
</dbReference>
<dbReference type="PANTHER" id="PTHR45711:SF6">
    <property type="entry name" value="CHLORIDE CHANNEL PROTEIN"/>
    <property type="match status" value="1"/>
</dbReference>
<evidence type="ECO:0000256" key="6">
    <source>
        <dbReference type="ARBA" id="ARBA00023136"/>
    </source>
</evidence>
<dbReference type="GO" id="GO:0005247">
    <property type="term" value="F:voltage-gated chloride channel activity"/>
    <property type="evidence" value="ECO:0007669"/>
    <property type="project" value="TreeGrafter"/>
</dbReference>
<dbReference type="InterPro" id="IPR046342">
    <property type="entry name" value="CBS_dom_sf"/>
</dbReference>
<dbReference type="EMBL" id="AJIL01000003">
    <property type="protein sequence ID" value="KNF06593.1"/>
    <property type="molecule type" value="Genomic_DNA"/>
</dbReference>
<keyword evidence="7 9" id="KW-0868">Chloride</keyword>
<keyword evidence="5 9" id="KW-0406">Ion transport</keyword>
<dbReference type="GO" id="GO:0005769">
    <property type="term" value="C:early endosome"/>
    <property type="evidence" value="ECO:0007669"/>
    <property type="project" value="TreeGrafter"/>
</dbReference>
<evidence type="ECO:0000256" key="4">
    <source>
        <dbReference type="ARBA" id="ARBA00022989"/>
    </source>
</evidence>
<dbReference type="OrthoDB" id="431497at2759"/>
<evidence type="ECO:0000256" key="8">
    <source>
        <dbReference type="PROSITE-ProRule" id="PRU00703"/>
    </source>
</evidence>
<dbReference type="FunFam" id="1.10.3080.10:FF:000013">
    <property type="entry name" value="Voltage-gated chloride channel (ClcA)"/>
    <property type="match status" value="1"/>
</dbReference>
<comment type="caution">
    <text evidence="12">The sequence shown here is derived from an EMBL/GenBank/DDBJ whole genome shotgun (WGS) entry which is preliminary data.</text>
</comment>
<dbReference type="GO" id="GO:0005886">
    <property type="term" value="C:plasma membrane"/>
    <property type="evidence" value="ECO:0007669"/>
    <property type="project" value="TreeGrafter"/>
</dbReference>
<evidence type="ECO:0000256" key="2">
    <source>
        <dbReference type="ARBA" id="ARBA00022448"/>
    </source>
</evidence>
<feature type="transmembrane region" description="Helical" evidence="9">
    <location>
        <begin position="805"/>
        <end position="825"/>
    </location>
</feature>
<keyword evidence="13" id="KW-1185">Reference proteome</keyword>
<accession>A0A0L0W4Z5</accession>
<dbReference type="InterPro" id="IPR001807">
    <property type="entry name" value="ClC"/>
</dbReference>
<dbReference type="CDD" id="cd03684">
    <property type="entry name" value="ClC_3_like"/>
    <property type="match status" value="1"/>
</dbReference>
<keyword evidence="2 9" id="KW-0813">Transport</keyword>
<evidence type="ECO:0000256" key="10">
    <source>
        <dbReference type="SAM" id="MobiDB-lite"/>
    </source>
</evidence>
<feature type="transmembrane region" description="Helical" evidence="9">
    <location>
        <begin position="734"/>
        <end position="755"/>
    </location>
</feature>
<dbReference type="SUPFAM" id="SSF54631">
    <property type="entry name" value="CBS-domain pair"/>
    <property type="match status" value="1"/>
</dbReference>
<comment type="caution">
    <text evidence="9">Lacks conserved residue(s) required for the propagation of feature annotation.</text>
</comment>
<feature type="region of interest" description="Disordered" evidence="10">
    <location>
        <begin position="1"/>
        <end position="73"/>
    </location>
</feature>
<evidence type="ECO:0000313" key="13">
    <source>
        <dbReference type="Proteomes" id="UP000054564"/>
    </source>
</evidence>
<keyword evidence="3 9" id="KW-0812">Transmembrane</keyword>
<comment type="subcellular location">
    <subcellularLocation>
        <location evidence="1 9">Membrane</location>
        <topology evidence="1 9">Multi-pass membrane protein</topology>
    </subcellularLocation>
</comment>
<name>A0A0L0W4Z5_9BASI</name>
<feature type="transmembrane region" description="Helical" evidence="9">
    <location>
        <begin position="831"/>
        <end position="855"/>
    </location>
</feature>
<evidence type="ECO:0000256" key="9">
    <source>
        <dbReference type="RuleBase" id="RU361221"/>
    </source>
</evidence>
<feature type="compositionally biased region" description="Polar residues" evidence="10">
    <location>
        <begin position="1"/>
        <end position="19"/>
    </location>
</feature>
<reference evidence="13" key="1">
    <citation type="submission" date="2014-03" db="EMBL/GenBank/DDBJ databases">
        <title>The Genome Sequence of Puccinia striiformis f. sp. tritici PST-78.</title>
        <authorList>
            <consortium name="The Broad Institute Genome Sequencing Platform"/>
            <person name="Cuomo C."/>
            <person name="Hulbert S."/>
            <person name="Chen X."/>
            <person name="Walker B."/>
            <person name="Young S.K."/>
            <person name="Zeng Q."/>
            <person name="Gargeya S."/>
            <person name="Fitzgerald M."/>
            <person name="Haas B."/>
            <person name="Abouelleil A."/>
            <person name="Alvarado L."/>
            <person name="Arachchi H.M."/>
            <person name="Berlin A.M."/>
            <person name="Chapman S.B."/>
            <person name="Goldberg J."/>
            <person name="Griggs A."/>
            <person name="Gujja S."/>
            <person name="Hansen M."/>
            <person name="Howarth C."/>
            <person name="Imamovic A."/>
            <person name="Larimer J."/>
            <person name="McCowan C."/>
            <person name="Montmayeur A."/>
            <person name="Murphy C."/>
            <person name="Neiman D."/>
            <person name="Pearson M."/>
            <person name="Priest M."/>
            <person name="Roberts A."/>
            <person name="Saif S."/>
            <person name="Shea T."/>
            <person name="Sisk P."/>
            <person name="Sykes S."/>
            <person name="Wortman J."/>
            <person name="Nusbaum C."/>
            <person name="Birren B."/>
        </authorList>
    </citation>
    <scope>NUCLEOTIDE SEQUENCE [LARGE SCALE GENOMIC DNA]</scope>
    <source>
        <strain evidence="13">race PST-78</strain>
    </source>
</reference>
<feature type="region of interest" description="Disordered" evidence="10">
    <location>
        <begin position="131"/>
        <end position="169"/>
    </location>
</feature>
<feature type="transmembrane region" description="Helical" evidence="9">
    <location>
        <begin position="671"/>
        <end position="687"/>
    </location>
</feature>
<feature type="transmembrane region" description="Helical" evidence="9">
    <location>
        <begin position="388"/>
        <end position="409"/>
    </location>
</feature>
<dbReference type="PROSITE" id="PS51371">
    <property type="entry name" value="CBS"/>
    <property type="match status" value="1"/>
</dbReference>
<evidence type="ECO:0000256" key="3">
    <source>
        <dbReference type="ARBA" id="ARBA00022692"/>
    </source>
</evidence>
<proteinExistence type="inferred from homology"/>
<feature type="domain" description="CBS" evidence="11">
    <location>
        <begin position="1000"/>
        <end position="1058"/>
    </location>
</feature>
<feature type="compositionally biased region" description="Low complexity" evidence="10">
    <location>
        <begin position="36"/>
        <end position="50"/>
    </location>
</feature>
<keyword evidence="8" id="KW-0129">CBS domain</keyword>
<dbReference type="STRING" id="1165861.A0A0L0W4Z5"/>
<feature type="compositionally biased region" description="Polar residues" evidence="10">
    <location>
        <begin position="64"/>
        <end position="73"/>
    </location>
</feature>
<keyword evidence="4 9" id="KW-1133">Transmembrane helix</keyword>